<name>C4FDC7_9BIFI</name>
<keyword evidence="4" id="KW-0326">Glycosidase</keyword>
<dbReference type="GeneID" id="42864413"/>
<proteinExistence type="predicted"/>
<dbReference type="GO" id="GO:0009341">
    <property type="term" value="C:beta-galactosidase complex"/>
    <property type="evidence" value="ECO:0007669"/>
    <property type="project" value="InterPro"/>
</dbReference>
<evidence type="ECO:0000313" key="7">
    <source>
        <dbReference type="Proteomes" id="UP000006408"/>
    </source>
</evidence>
<dbReference type="SUPFAM" id="SSF74650">
    <property type="entry name" value="Galactose mutarotase-like"/>
    <property type="match status" value="1"/>
</dbReference>
<dbReference type="EC" id="3.2.1.23" evidence="2"/>
<reference evidence="6" key="1">
    <citation type="submission" date="2009-04" db="EMBL/GenBank/DDBJ databases">
        <authorList>
            <person name="Weinstock G."/>
            <person name="Sodergren E."/>
            <person name="Clifton S."/>
            <person name="Fulton L."/>
            <person name="Fulton B."/>
            <person name="Courtney L."/>
            <person name="Fronick C."/>
            <person name="Harrison M."/>
            <person name="Strong C."/>
            <person name="Farmer C."/>
            <person name="Delahaunty K."/>
            <person name="Markovic C."/>
            <person name="Hall O."/>
            <person name="Minx P."/>
            <person name="Tomlinson C."/>
            <person name="Mitreva M."/>
            <person name="Nelson J."/>
            <person name="Hou S."/>
            <person name="Wollam A."/>
            <person name="Pepin K.H."/>
            <person name="Johnson M."/>
            <person name="Bhonagiri V."/>
            <person name="Nash W.E."/>
            <person name="Warren W."/>
            <person name="Chinwalla A."/>
            <person name="Mardis E.R."/>
            <person name="Wilson R.K."/>
        </authorList>
    </citation>
    <scope>NUCLEOTIDE SEQUENCE [LARGE SCALE GENOMIC DNA]</scope>
    <source>
        <strain evidence="6">DSM 20098</strain>
    </source>
</reference>
<feature type="domain" description="Beta galactosidase small chain/" evidence="5">
    <location>
        <begin position="11"/>
        <end position="313"/>
    </location>
</feature>
<gene>
    <name evidence="6" type="ORF">BIFANG_02310</name>
</gene>
<dbReference type="eggNOG" id="COG3250">
    <property type="taxonomic scope" value="Bacteria"/>
</dbReference>
<dbReference type="InterPro" id="IPR004199">
    <property type="entry name" value="B-gal_small/dom_5"/>
</dbReference>
<evidence type="ECO:0000259" key="5">
    <source>
        <dbReference type="SMART" id="SM01038"/>
    </source>
</evidence>
<dbReference type="GO" id="GO:0030246">
    <property type="term" value="F:carbohydrate binding"/>
    <property type="evidence" value="ECO:0007669"/>
    <property type="project" value="InterPro"/>
</dbReference>
<dbReference type="GO" id="GO:0004565">
    <property type="term" value="F:beta-galactosidase activity"/>
    <property type="evidence" value="ECO:0007669"/>
    <property type="project" value="UniProtKB-EC"/>
</dbReference>
<dbReference type="KEGG" id="bang:BBAG_0059"/>
<evidence type="ECO:0000256" key="4">
    <source>
        <dbReference type="ARBA" id="ARBA00023295"/>
    </source>
</evidence>
<dbReference type="PATRIC" id="fig|518635.17.peg.63"/>
<evidence type="ECO:0000256" key="2">
    <source>
        <dbReference type="ARBA" id="ARBA00012756"/>
    </source>
</evidence>
<dbReference type="InterPro" id="IPR014718">
    <property type="entry name" value="GH-type_carb-bd"/>
</dbReference>
<dbReference type="Proteomes" id="UP000006408">
    <property type="component" value="Unassembled WGS sequence"/>
</dbReference>
<dbReference type="RefSeq" id="WP_003825399.1">
    <property type="nucleotide sequence ID" value="NZ_AP012322.1"/>
</dbReference>
<evidence type="ECO:0000313" key="6">
    <source>
        <dbReference type="EMBL" id="EEP20958.1"/>
    </source>
</evidence>
<dbReference type="SMART" id="SM01038">
    <property type="entry name" value="Bgal_small_N"/>
    <property type="match status" value="1"/>
</dbReference>
<dbReference type="HOGENOM" id="CLU_075527_0_0_11"/>
<dbReference type="Pfam" id="PF02929">
    <property type="entry name" value="Bgal_small_N"/>
    <property type="match status" value="1"/>
</dbReference>
<organism evidence="6 7">
    <name type="scientific">Bifidobacterium angulatum DSM 20098 = JCM 7096</name>
    <dbReference type="NCBI Taxonomy" id="518635"/>
    <lineage>
        <taxon>Bacteria</taxon>
        <taxon>Bacillati</taxon>
        <taxon>Actinomycetota</taxon>
        <taxon>Actinomycetes</taxon>
        <taxon>Bifidobacteriales</taxon>
        <taxon>Bifidobacteriaceae</taxon>
        <taxon>Bifidobacterium</taxon>
    </lineage>
</organism>
<comment type="catalytic activity">
    <reaction evidence="1">
        <text>Hydrolysis of terminal non-reducing beta-D-galactose residues in beta-D-galactosides.</text>
        <dbReference type="EC" id="3.2.1.23"/>
    </reaction>
</comment>
<dbReference type="PANTHER" id="PTHR46323:SF2">
    <property type="entry name" value="BETA-GALACTOSIDASE"/>
    <property type="match status" value="1"/>
</dbReference>
<evidence type="ECO:0000256" key="1">
    <source>
        <dbReference type="ARBA" id="ARBA00001412"/>
    </source>
</evidence>
<accession>C4FDC7</accession>
<keyword evidence="3" id="KW-0378">Hydrolase</keyword>
<dbReference type="STRING" id="1683.Bang102_002305"/>
<keyword evidence="7" id="KW-1185">Reference proteome</keyword>
<dbReference type="PANTHER" id="PTHR46323">
    <property type="entry name" value="BETA-GALACTOSIDASE"/>
    <property type="match status" value="1"/>
</dbReference>
<dbReference type="InterPro" id="IPR050347">
    <property type="entry name" value="Bact_Beta-galactosidase"/>
</dbReference>
<dbReference type="AlphaFoldDB" id="C4FDC7"/>
<comment type="caution">
    <text evidence="6">The sequence shown here is derived from an EMBL/GenBank/DDBJ whole genome shotgun (WGS) entry which is preliminary data.</text>
</comment>
<dbReference type="EMBL" id="ABYS02000004">
    <property type="protein sequence ID" value="EEP20958.1"/>
    <property type="molecule type" value="Genomic_DNA"/>
</dbReference>
<evidence type="ECO:0000256" key="3">
    <source>
        <dbReference type="ARBA" id="ARBA00022801"/>
    </source>
</evidence>
<protein>
    <recommendedName>
        <fullName evidence="2">beta-galactosidase</fullName>
        <ecNumber evidence="2">3.2.1.23</ecNumber>
    </recommendedName>
</protein>
<dbReference type="GO" id="GO:0005990">
    <property type="term" value="P:lactose catabolic process"/>
    <property type="evidence" value="ECO:0007669"/>
    <property type="project" value="TreeGrafter"/>
</dbReference>
<dbReference type="Gene3D" id="2.70.98.10">
    <property type="match status" value="1"/>
</dbReference>
<dbReference type="InterPro" id="IPR011013">
    <property type="entry name" value="Gal_mutarotase_sf_dom"/>
</dbReference>
<sequence length="314" mass="34276">MEIVFGDVVTGVHGDGFEYLFSWQAGGPVSFNIGGREWLYRAPRPALWRATTDNDRGNGFPVKSAMWMGADMFATCSKIELSVDGEPVDNPLAPDNNSYGGPVQAQTMTMTYTYTLPVVPATTVTVAYTVTSDGTIGVTVRYEGKEGLPELPVFGLRFVMPTPAKGFTYTGLSGETYPDRMAGGVPGEYTVEGMPVTPYLVPQDCGMHMRTERVTVTRDAVLDNARRGDRSEFSLTFAQGEDGVPFAFSCLPYTPEEIENATHPNELPPARRTVLTVCGAVRGVGGIDSWGSDVRPDYHIDAQENHEFSFRIEL</sequence>